<dbReference type="NCBIfam" id="NF012161">
    <property type="entry name" value="bla_class_D_main"/>
    <property type="match status" value="1"/>
</dbReference>
<dbReference type="InterPro" id="IPR050515">
    <property type="entry name" value="Beta-lactam/transpept"/>
</dbReference>
<evidence type="ECO:0000313" key="7">
    <source>
        <dbReference type="EMBL" id="KKN18774.1"/>
    </source>
</evidence>
<evidence type="ECO:0000259" key="6">
    <source>
        <dbReference type="Pfam" id="PF00905"/>
    </source>
</evidence>
<dbReference type="AlphaFoldDB" id="A0A0F9NLI5"/>
<accession>A0A0F9NLI5</accession>
<comment type="catalytic activity">
    <reaction evidence="1">
        <text>a beta-lactam + H2O = a substituted beta-amino acid</text>
        <dbReference type="Rhea" id="RHEA:20401"/>
        <dbReference type="ChEBI" id="CHEBI:15377"/>
        <dbReference type="ChEBI" id="CHEBI:35627"/>
        <dbReference type="ChEBI" id="CHEBI:140347"/>
        <dbReference type="EC" id="3.5.2.6"/>
    </reaction>
</comment>
<proteinExistence type="predicted"/>
<evidence type="ECO:0000256" key="4">
    <source>
        <dbReference type="ARBA" id="ARBA00022801"/>
    </source>
</evidence>
<dbReference type="SUPFAM" id="SSF56601">
    <property type="entry name" value="beta-lactamase/transpeptidase-like"/>
    <property type="match status" value="1"/>
</dbReference>
<reference evidence="7" key="1">
    <citation type="journal article" date="2015" name="Nature">
        <title>Complex archaea that bridge the gap between prokaryotes and eukaryotes.</title>
        <authorList>
            <person name="Spang A."/>
            <person name="Saw J.H."/>
            <person name="Jorgensen S.L."/>
            <person name="Zaremba-Niedzwiedzka K."/>
            <person name="Martijn J."/>
            <person name="Lind A.E."/>
            <person name="van Eijk R."/>
            <person name="Schleper C."/>
            <person name="Guy L."/>
            <person name="Ettema T.J."/>
        </authorList>
    </citation>
    <scope>NUCLEOTIDE SEQUENCE</scope>
</reference>
<dbReference type="InterPro" id="IPR012338">
    <property type="entry name" value="Beta-lactam/transpept-like"/>
</dbReference>
<dbReference type="Pfam" id="PF00905">
    <property type="entry name" value="Transpeptidase"/>
    <property type="match status" value="1"/>
</dbReference>
<dbReference type="PANTHER" id="PTHR30627">
    <property type="entry name" value="PEPTIDOGLYCAN D,D-TRANSPEPTIDASE"/>
    <property type="match status" value="1"/>
</dbReference>
<protein>
    <recommendedName>
        <fullName evidence="2">beta-lactamase</fullName>
        <ecNumber evidence="2">3.5.2.6</ecNumber>
    </recommendedName>
</protein>
<feature type="domain" description="Penicillin-binding protein transpeptidase" evidence="6">
    <location>
        <begin position="48"/>
        <end position="253"/>
    </location>
</feature>
<dbReference type="GO" id="GO:0046677">
    <property type="term" value="P:response to antibiotic"/>
    <property type="evidence" value="ECO:0007669"/>
    <property type="project" value="UniProtKB-KW"/>
</dbReference>
<dbReference type="GO" id="GO:0071555">
    <property type="term" value="P:cell wall organization"/>
    <property type="evidence" value="ECO:0007669"/>
    <property type="project" value="TreeGrafter"/>
</dbReference>
<dbReference type="GO" id="GO:0008800">
    <property type="term" value="F:beta-lactamase activity"/>
    <property type="evidence" value="ECO:0007669"/>
    <property type="project" value="UniProtKB-EC"/>
</dbReference>
<evidence type="ECO:0000256" key="5">
    <source>
        <dbReference type="ARBA" id="ARBA00023251"/>
    </source>
</evidence>
<evidence type="ECO:0000256" key="3">
    <source>
        <dbReference type="ARBA" id="ARBA00022729"/>
    </source>
</evidence>
<comment type="caution">
    <text evidence="7">The sequence shown here is derived from an EMBL/GenBank/DDBJ whole genome shotgun (WGS) entry which is preliminary data.</text>
</comment>
<sequence>MTFSINATLITLFILQFSPTIKAEDRVLANIFATHSLTGTMVISSLNNDRVYRYNKERANQPFTVASTFKIVNTLIGLEEGVVKDKEAIFHWDGHKYDYAAWNHDQTLESAYKVSCVWCYQQLARRVGADTYRRNIKTLGYGELTEPFDVTMFWLDGSLTMSASEQVDFLKKVYHRTLPFSASAFNTLQQIMVAEKTDSYTIRAKSGWATSSTPGIGWYVGYVETTDDVWFFATNIDVSDNSVLPLRQQIVTEAFQALGIIN</sequence>
<dbReference type="GO" id="GO:0008658">
    <property type="term" value="F:penicillin binding"/>
    <property type="evidence" value="ECO:0007669"/>
    <property type="project" value="InterPro"/>
</dbReference>
<dbReference type="EMBL" id="LAZR01003396">
    <property type="protein sequence ID" value="KKN18774.1"/>
    <property type="molecule type" value="Genomic_DNA"/>
</dbReference>
<dbReference type="EC" id="3.5.2.6" evidence="2"/>
<dbReference type="PANTHER" id="PTHR30627:SF6">
    <property type="entry name" value="BETA-LACTAMASE YBXI-RELATED"/>
    <property type="match status" value="1"/>
</dbReference>
<evidence type="ECO:0000256" key="1">
    <source>
        <dbReference type="ARBA" id="ARBA00001526"/>
    </source>
</evidence>
<name>A0A0F9NLI5_9ZZZZ</name>
<keyword evidence="5" id="KW-0046">Antibiotic resistance</keyword>
<dbReference type="Gene3D" id="3.40.710.10">
    <property type="entry name" value="DD-peptidase/beta-lactamase superfamily"/>
    <property type="match status" value="1"/>
</dbReference>
<keyword evidence="4" id="KW-0378">Hydrolase</keyword>
<organism evidence="7">
    <name type="scientific">marine sediment metagenome</name>
    <dbReference type="NCBI Taxonomy" id="412755"/>
    <lineage>
        <taxon>unclassified sequences</taxon>
        <taxon>metagenomes</taxon>
        <taxon>ecological metagenomes</taxon>
    </lineage>
</organism>
<dbReference type="GO" id="GO:0005886">
    <property type="term" value="C:plasma membrane"/>
    <property type="evidence" value="ECO:0007669"/>
    <property type="project" value="TreeGrafter"/>
</dbReference>
<keyword evidence="3" id="KW-0732">Signal</keyword>
<evidence type="ECO:0000256" key="2">
    <source>
        <dbReference type="ARBA" id="ARBA00012865"/>
    </source>
</evidence>
<gene>
    <name evidence="7" type="ORF">LCGC14_0952350</name>
</gene>
<dbReference type="InterPro" id="IPR001460">
    <property type="entry name" value="PCN-bd_Tpept"/>
</dbReference>